<dbReference type="AlphaFoldDB" id="A0A376G410"/>
<name>A0A376G410_9FLAO</name>
<evidence type="ECO:0000313" key="3">
    <source>
        <dbReference type="Proteomes" id="UP000254737"/>
    </source>
</evidence>
<organism evidence="2 3">
    <name type="scientific">Empedobacter falsenii</name>
    <dbReference type="NCBI Taxonomy" id="343874"/>
    <lineage>
        <taxon>Bacteria</taxon>
        <taxon>Pseudomonadati</taxon>
        <taxon>Bacteroidota</taxon>
        <taxon>Flavobacteriia</taxon>
        <taxon>Flavobacteriales</taxon>
        <taxon>Weeksellaceae</taxon>
        <taxon>Empedobacter</taxon>
    </lineage>
</organism>
<keyword evidence="1" id="KW-0812">Transmembrane</keyword>
<dbReference type="EMBL" id="UFXS01000001">
    <property type="protein sequence ID" value="STD53386.1"/>
    <property type="molecule type" value="Genomic_DNA"/>
</dbReference>
<keyword evidence="1" id="KW-1133">Transmembrane helix</keyword>
<dbReference type="Proteomes" id="UP000254737">
    <property type="component" value="Unassembled WGS sequence"/>
</dbReference>
<protein>
    <submittedName>
        <fullName evidence="2">Uncharacterized protein</fullName>
    </submittedName>
</protein>
<gene>
    <name evidence="2" type="ORF">NCTC13456_00468</name>
</gene>
<reference evidence="2 3" key="1">
    <citation type="submission" date="2018-06" db="EMBL/GenBank/DDBJ databases">
        <authorList>
            <consortium name="Pathogen Informatics"/>
            <person name="Doyle S."/>
        </authorList>
    </citation>
    <scope>NUCLEOTIDE SEQUENCE [LARGE SCALE GENOMIC DNA]</scope>
    <source>
        <strain evidence="2 3">NCTC13456</strain>
    </source>
</reference>
<sequence length="73" mass="8616">MAQPILEINFKKISYDLDKVNLKYREIYYFHFFIHRLSILIIGIHMSLREERKKVINASKGSAQATLGCKPLY</sequence>
<evidence type="ECO:0000313" key="2">
    <source>
        <dbReference type="EMBL" id="STD53386.1"/>
    </source>
</evidence>
<feature type="transmembrane region" description="Helical" evidence="1">
    <location>
        <begin position="27"/>
        <end position="48"/>
    </location>
</feature>
<keyword evidence="1" id="KW-0472">Membrane</keyword>
<evidence type="ECO:0000256" key="1">
    <source>
        <dbReference type="SAM" id="Phobius"/>
    </source>
</evidence>
<proteinExistence type="predicted"/>
<dbReference type="RefSeq" id="WP_114998454.1">
    <property type="nucleotide sequence ID" value="NZ_UFXS01000001.1"/>
</dbReference>
<accession>A0A376G410</accession>